<dbReference type="InterPro" id="IPR036440">
    <property type="entry name" value="Peptidase_C15-like_sf"/>
</dbReference>
<evidence type="ECO:0000256" key="2">
    <source>
        <dbReference type="ARBA" id="ARBA00022670"/>
    </source>
</evidence>
<feature type="non-terminal residue" evidence="5">
    <location>
        <position position="1"/>
    </location>
</feature>
<proteinExistence type="inferred from homology"/>
<dbReference type="EMBL" id="KB456264">
    <property type="protein sequence ID" value="EMF12792.1"/>
    <property type="molecule type" value="Genomic_DNA"/>
</dbReference>
<accession>M3AZ20</accession>
<dbReference type="GO" id="GO:0008234">
    <property type="term" value="F:cysteine-type peptidase activity"/>
    <property type="evidence" value="ECO:0007669"/>
    <property type="project" value="UniProtKB-KW"/>
</dbReference>
<feature type="non-terminal residue" evidence="5">
    <location>
        <position position="230"/>
    </location>
</feature>
<dbReference type="Pfam" id="PF01470">
    <property type="entry name" value="Peptidase_C15"/>
    <property type="match status" value="1"/>
</dbReference>
<protein>
    <submittedName>
        <fullName evidence="5">Peptidase C15, pyroglutamyl peptidase I-like protein</fullName>
    </submittedName>
</protein>
<dbReference type="OMA" id="TWRSFAP"/>
<evidence type="ECO:0000313" key="6">
    <source>
        <dbReference type="Proteomes" id="UP000016931"/>
    </source>
</evidence>
<sequence length="230" mass="25610">RKKFTILVTGFGPFQDKFPVNPSFEITQRLPECLPATSQKHPAIRIIPYPKAIRVAFETVRQLVPLLHNDYAGTIDAVLHIGMASGRKHYCLERYAHRDGYVKNRDLDGKMPSADEGRTIFGDCPPKMTTSLDYDDILLKWQSNVLGIPEGTPGCDAEVKESHDAGHYLCDYIYFNSLAHTGRCSGKMQGGDITARPVLFLHVPAESNGDMLERGTTITTELIRAIADSF</sequence>
<dbReference type="GO" id="GO:0006508">
    <property type="term" value="P:proteolysis"/>
    <property type="evidence" value="ECO:0007669"/>
    <property type="project" value="UniProtKB-KW"/>
</dbReference>
<dbReference type="HOGENOM" id="CLU_043960_0_0_1"/>
<dbReference type="InterPro" id="IPR016125">
    <property type="entry name" value="Peptidase_C15-like"/>
</dbReference>
<evidence type="ECO:0000256" key="1">
    <source>
        <dbReference type="ARBA" id="ARBA00006641"/>
    </source>
</evidence>
<reference evidence="5 6" key="1">
    <citation type="journal article" date="2012" name="PLoS Pathog.">
        <title>Diverse lifestyles and strategies of plant pathogenesis encoded in the genomes of eighteen Dothideomycetes fungi.</title>
        <authorList>
            <person name="Ohm R.A."/>
            <person name="Feau N."/>
            <person name="Henrissat B."/>
            <person name="Schoch C.L."/>
            <person name="Horwitz B.A."/>
            <person name="Barry K.W."/>
            <person name="Condon B.J."/>
            <person name="Copeland A.C."/>
            <person name="Dhillon B."/>
            <person name="Glaser F."/>
            <person name="Hesse C.N."/>
            <person name="Kosti I."/>
            <person name="LaButti K."/>
            <person name="Lindquist E.A."/>
            <person name="Lucas S."/>
            <person name="Salamov A.A."/>
            <person name="Bradshaw R.E."/>
            <person name="Ciuffetti L."/>
            <person name="Hamelin R.C."/>
            <person name="Kema G.H.J."/>
            <person name="Lawrence C."/>
            <person name="Scott J.A."/>
            <person name="Spatafora J.W."/>
            <person name="Turgeon B.G."/>
            <person name="de Wit P.J.G.M."/>
            <person name="Zhong S."/>
            <person name="Goodwin S.B."/>
            <person name="Grigoriev I.V."/>
        </authorList>
    </citation>
    <scope>NUCLEOTIDE SEQUENCE [LARGE SCALE GENOMIC DNA]</scope>
    <source>
        <strain evidence="5 6">SO2202</strain>
    </source>
</reference>
<evidence type="ECO:0000256" key="3">
    <source>
        <dbReference type="ARBA" id="ARBA00022801"/>
    </source>
</evidence>
<comment type="similarity">
    <text evidence="1">Belongs to the peptidase C15 family.</text>
</comment>
<dbReference type="OrthoDB" id="412787at2759"/>
<evidence type="ECO:0000313" key="5">
    <source>
        <dbReference type="EMBL" id="EMF12792.1"/>
    </source>
</evidence>
<dbReference type="PANTHER" id="PTHR23402:SF1">
    <property type="entry name" value="PYROGLUTAMYL-PEPTIDASE I"/>
    <property type="match status" value="1"/>
</dbReference>
<keyword evidence="2" id="KW-0645">Protease</keyword>
<dbReference type="PANTHER" id="PTHR23402">
    <property type="entry name" value="PROTEASE FAMILY C15 PYROGLUTAMYL-PEPTIDASE I-RELATED"/>
    <property type="match status" value="1"/>
</dbReference>
<gene>
    <name evidence="5" type="ORF">SEPMUDRAFT_10701</name>
</gene>
<dbReference type="RefSeq" id="XP_016760913.1">
    <property type="nucleotide sequence ID" value="XM_016900660.1"/>
</dbReference>
<dbReference type="SUPFAM" id="SSF53182">
    <property type="entry name" value="Pyrrolidone carboxyl peptidase (pyroglutamate aminopeptidase)"/>
    <property type="match status" value="1"/>
</dbReference>
<keyword evidence="6" id="KW-1185">Reference proteome</keyword>
<keyword evidence="3" id="KW-0378">Hydrolase</keyword>
<name>M3AZ20_SPHMS</name>
<dbReference type="AlphaFoldDB" id="M3AZ20"/>
<keyword evidence="4" id="KW-0788">Thiol protease</keyword>
<dbReference type="Gene3D" id="3.40.630.20">
    <property type="entry name" value="Peptidase C15, pyroglutamyl peptidase I-like"/>
    <property type="match status" value="1"/>
</dbReference>
<dbReference type="eggNOG" id="KOG4755">
    <property type="taxonomic scope" value="Eukaryota"/>
</dbReference>
<dbReference type="Proteomes" id="UP000016931">
    <property type="component" value="Unassembled WGS sequence"/>
</dbReference>
<dbReference type="GeneID" id="27897797"/>
<organism evidence="5 6">
    <name type="scientific">Sphaerulina musiva (strain SO2202)</name>
    <name type="common">Poplar stem canker fungus</name>
    <name type="synonym">Septoria musiva</name>
    <dbReference type="NCBI Taxonomy" id="692275"/>
    <lineage>
        <taxon>Eukaryota</taxon>
        <taxon>Fungi</taxon>
        <taxon>Dikarya</taxon>
        <taxon>Ascomycota</taxon>
        <taxon>Pezizomycotina</taxon>
        <taxon>Dothideomycetes</taxon>
        <taxon>Dothideomycetidae</taxon>
        <taxon>Mycosphaerellales</taxon>
        <taxon>Mycosphaerellaceae</taxon>
        <taxon>Sphaerulina</taxon>
    </lineage>
</organism>
<evidence type="ECO:0000256" key="4">
    <source>
        <dbReference type="ARBA" id="ARBA00022807"/>
    </source>
</evidence>